<protein>
    <submittedName>
        <fullName evidence="3">XRE family transcriptional regulator</fullName>
    </submittedName>
</protein>
<sequence length="352" mass="40133">MLGERIERARRWKGLALRELAARSGVSHTAIRNYEKGLRTPGSRQLLALAKALGVRTEYFFRQQRISLADVEYRKRASTPKKVLDQIREDVIEQAERWSELLSFFPKRPIRSFEVPRPLPAVESLPDVERVADHVRQAWQLGHSPIPDLIDVLEAFGIIVITTEIDHDQKFDGLAGAVAGTPVIVVSEHWTGDRQRFTLAHELGHRLLEGHLPPGVDEEKAANRFAGAFLLPASQVRGRLGEQRTRIDAQELLLLKQEFGLSMMAALYRALDCEVITRSYFSRLMKRFSKFGWRREEPGEPYPPERTVLFEHLVYRALSEQMIGESKAAELLGQSMASFHQQRKLMTHVAGQ</sequence>
<evidence type="ECO:0000313" key="3">
    <source>
        <dbReference type="EMBL" id="MDQ2068988.1"/>
    </source>
</evidence>
<dbReference type="PROSITE" id="PS50943">
    <property type="entry name" value="HTH_CROC1"/>
    <property type="match status" value="1"/>
</dbReference>
<comment type="similarity">
    <text evidence="1">Belongs to the short-chain fatty acyl-CoA assimilation regulator (ScfR) family.</text>
</comment>
<dbReference type="InterPro" id="IPR010359">
    <property type="entry name" value="IrrE_HExxH"/>
</dbReference>
<dbReference type="Gene3D" id="1.10.10.2910">
    <property type="match status" value="1"/>
</dbReference>
<dbReference type="PANTHER" id="PTHR43236:SF1">
    <property type="entry name" value="BLL7220 PROTEIN"/>
    <property type="match status" value="1"/>
</dbReference>
<proteinExistence type="inferred from homology"/>
<accession>A0ABU0W4P2</accession>
<feature type="domain" description="HTH cro/C1-type" evidence="2">
    <location>
        <begin position="6"/>
        <end position="60"/>
    </location>
</feature>
<dbReference type="InterPro" id="IPR010982">
    <property type="entry name" value="Lambda_DNA-bd_dom_sf"/>
</dbReference>
<name>A0ABU0W4P2_9GAMM</name>
<dbReference type="CDD" id="cd00093">
    <property type="entry name" value="HTH_XRE"/>
    <property type="match status" value="1"/>
</dbReference>
<evidence type="ECO:0000313" key="4">
    <source>
        <dbReference type="Proteomes" id="UP001239019"/>
    </source>
</evidence>
<dbReference type="Proteomes" id="UP001239019">
    <property type="component" value="Unassembled WGS sequence"/>
</dbReference>
<dbReference type="RefSeq" id="WP_306727483.1">
    <property type="nucleotide sequence ID" value="NZ_JAVDDT010000002.1"/>
</dbReference>
<dbReference type="InterPro" id="IPR001387">
    <property type="entry name" value="Cro/C1-type_HTH"/>
</dbReference>
<organism evidence="3 4">
    <name type="scientific">Natronospira bacteriovora</name>
    <dbReference type="NCBI Taxonomy" id="3069753"/>
    <lineage>
        <taxon>Bacteria</taxon>
        <taxon>Pseudomonadati</taxon>
        <taxon>Pseudomonadota</taxon>
        <taxon>Gammaproteobacteria</taxon>
        <taxon>Natronospirales</taxon>
        <taxon>Natronospiraceae</taxon>
        <taxon>Natronospira</taxon>
    </lineage>
</organism>
<dbReference type="EMBL" id="JAVDDT010000002">
    <property type="protein sequence ID" value="MDQ2068988.1"/>
    <property type="molecule type" value="Genomic_DNA"/>
</dbReference>
<dbReference type="Pfam" id="PF06114">
    <property type="entry name" value="Peptidase_M78"/>
    <property type="match status" value="1"/>
</dbReference>
<comment type="caution">
    <text evidence="3">The sequence shown here is derived from an EMBL/GenBank/DDBJ whole genome shotgun (WGS) entry which is preliminary data.</text>
</comment>
<dbReference type="InterPro" id="IPR052345">
    <property type="entry name" value="Rad_response_metalloprotease"/>
</dbReference>
<dbReference type="Pfam" id="PF01381">
    <property type="entry name" value="HTH_3"/>
    <property type="match status" value="1"/>
</dbReference>
<gene>
    <name evidence="3" type="ORF">RBH19_03780</name>
</gene>
<evidence type="ECO:0000256" key="1">
    <source>
        <dbReference type="ARBA" id="ARBA00007227"/>
    </source>
</evidence>
<dbReference type="SUPFAM" id="SSF47413">
    <property type="entry name" value="lambda repressor-like DNA-binding domains"/>
    <property type="match status" value="1"/>
</dbReference>
<dbReference type="SMART" id="SM00530">
    <property type="entry name" value="HTH_XRE"/>
    <property type="match status" value="1"/>
</dbReference>
<dbReference type="Gene3D" id="1.10.260.40">
    <property type="entry name" value="lambda repressor-like DNA-binding domains"/>
    <property type="match status" value="1"/>
</dbReference>
<reference evidence="3 4" key="1">
    <citation type="submission" date="2023-08" db="EMBL/GenBank/DDBJ databases">
        <title>Whole-genome sequencing of halo(alkali)philic microorganisms from hypersaline lakes.</title>
        <authorList>
            <person name="Sorokin D.Y."/>
            <person name="Abbas B."/>
            <person name="Merkel A.Y."/>
        </authorList>
    </citation>
    <scope>NUCLEOTIDE SEQUENCE [LARGE SCALE GENOMIC DNA]</scope>
    <source>
        <strain evidence="3 4">AB-CW4</strain>
    </source>
</reference>
<dbReference type="PANTHER" id="PTHR43236">
    <property type="entry name" value="ANTITOXIN HIGA1"/>
    <property type="match status" value="1"/>
</dbReference>
<keyword evidence="4" id="KW-1185">Reference proteome</keyword>
<evidence type="ECO:0000259" key="2">
    <source>
        <dbReference type="PROSITE" id="PS50943"/>
    </source>
</evidence>